<dbReference type="AlphaFoldDB" id="A0A6J6CPT0"/>
<name>A0A6J6CPT0_9ZZZZ</name>
<sequence>MSFGQQSGPPASPKQLAYLKSLLAKAGHDDFRTARREYGLTQRQSGGKFTSREASALIDRLLGNEPTDPPPVTGRAAAVDAAEEVASDELTRTRAAMLTGIPADLLAAELERRGWTVTPP</sequence>
<reference evidence="1" key="1">
    <citation type="submission" date="2020-05" db="EMBL/GenBank/DDBJ databases">
        <authorList>
            <person name="Chiriac C."/>
            <person name="Salcher M."/>
            <person name="Ghai R."/>
            <person name="Kavagutti S V."/>
        </authorList>
    </citation>
    <scope>NUCLEOTIDE SEQUENCE</scope>
</reference>
<organism evidence="1">
    <name type="scientific">freshwater metagenome</name>
    <dbReference type="NCBI Taxonomy" id="449393"/>
    <lineage>
        <taxon>unclassified sequences</taxon>
        <taxon>metagenomes</taxon>
        <taxon>ecological metagenomes</taxon>
    </lineage>
</organism>
<dbReference type="EMBL" id="CAEZSR010000030">
    <property type="protein sequence ID" value="CAB4551778.1"/>
    <property type="molecule type" value="Genomic_DNA"/>
</dbReference>
<accession>A0A6J6CPT0</accession>
<proteinExistence type="predicted"/>
<evidence type="ECO:0000313" key="1">
    <source>
        <dbReference type="EMBL" id="CAB4551778.1"/>
    </source>
</evidence>
<protein>
    <submittedName>
        <fullName evidence="1">Unannotated protein</fullName>
    </submittedName>
</protein>
<gene>
    <name evidence="1" type="ORF">UFOPK1493_01116</name>
</gene>